<dbReference type="EMBL" id="MU006096">
    <property type="protein sequence ID" value="KAF2838609.1"/>
    <property type="molecule type" value="Genomic_DNA"/>
</dbReference>
<feature type="domain" description="Heterokaryon incompatibility" evidence="1">
    <location>
        <begin position="43"/>
        <end position="178"/>
    </location>
</feature>
<dbReference type="Proteomes" id="UP000799429">
    <property type="component" value="Unassembled WGS sequence"/>
</dbReference>
<dbReference type="PANTHER" id="PTHR24148:SF73">
    <property type="entry name" value="HET DOMAIN PROTEIN (AFU_ORTHOLOGUE AFUA_8G01020)"/>
    <property type="match status" value="1"/>
</dbReference>
<dbReference type="InterPro" id="IPR052895">
    <property type="entry name" value="HetReg/Transcr_Mod"/>
</dbReference>
<accession>A0A9P4SA03</accession>
<name>A0A9P4SA03_9PEZI</name>
<proteinExistence type="predicted"/>
<organism evidence="2 3">
    <name type="scientific">Patellaria atrata CBS 101060</name>
    <dbReference type="NCBI Taxonomy" id="1346257"/>
    <lineage>
        <taxon>Eukaryota</taxon>
        <taxon>Fungi</taxon>
        <taxon>Dikarya</taxon>
        <taxon>Ascomycota</taxon>
        <taxon>Pezizomycotina</taxon>
        <taxon>Dothideomycetes</taxon>
        <taxon>Dothideomycetes incertae sedis</taxon>
        <taxon>Patellariales</taxon>
        <taxon>Patellariaceae</taxon>
        <taxon>Patellaria</taxon>
    </lineage>
</organism>
<keyword evidence="3" id="KW-1185">Reference proteome</keyword>
<dbReference type="Pfam" id="PF06985">
    <property type="entry name" value="HET"/>
    <property type="match status" value="1"/>
</dbReference>
<feature type="non-terminal residue" evidence="2">
    <location>
        <position position="179"/>
    </location>
</feature>
<sequence>YRYLPLDVIAGEIRLIVLLPAEDPSSPLIAHFAYERLGGEVAYTCLSYAWGNPTRTSRILINGRSMMITENLELALRDIRQKSHPLTIWADAISIDQENVHERSREVRRMHKIYENADSVIAWLGPGNEASDRAMDFIINFNPKAEAPSYEENISVYVDILVHLLARPYFRRLWPVQEI</sequence>
<reference evidence="2" key="1">
    <citation type="journal article" date="2020" name="Stud. Mycol.">
        <title>101 Dothideomycetes genomes: a test case for predicting lifestyles and emergence of pathogens.</title>
        <authorList>
            <person name="Haridas S."/>
            <person name="Albert R."/>
            <person name="Binder M."/>
            <person name="Bloem J."/>
            <person name="Labutti K."/>
            <person name="Salamov A."/>
            <person name="Andreopoulos B."/>
            <person name="Baker S."/>
            <person name="Barry K."/>
            <person name="Bills G."/>
            <person name="Bluhm B."/>
            <person name="Cannon C."/>
            <person name="Castanera R."/>
            <person name="Culley D."/>
            <person name="Daum C."/>
            <person name="Ezra D."/>
            <person name="Gonzalez J."/>
            <person name="Henrissat B."/>
            <person name="Kuo A."/>
            <person name="Liang C."/>
            <person name="Lipzen A."/>
            <person name="Lutzoni F."/>
            <person name="Magnuson J."/>
            <person name="Mondo S."/>
            <person name="Nolan M."/>
            <person name="Ohm R."/>
            <person name="Pangilinan J."/>
            <person name="Park H.-J."/>
            <person name="Ramirez L."/>
            <person name="Alfaro M."/>
            <person name="Sun H."/>
            <person name="Tritt A."/>
            <person name="Yoshinaga Y."/>
            <person name="Zwiers L.-H."/>
            <person name="Turgeon B."/>
            <person name="Goodwin S."/>
            <person name="Spatafora J."/>
            <person name="Crous P."/>
            <person name="Grigoriev I."/>
        </authorList>
    </citation>
    <scope>NUCLEOTIDE SEQUENCE</scope>
    <source>
        <strain evidence="2">CBS 101060</strain>
    </source>
</reference>
<feature type="non-terminal residue" evidence="2">
    <location>
        <position position="1"/>
    </location>
</feature>
<dbReference type="OrthoDB" id="4850726at2759"/>
<comment type="caution">
    <text evidence="2">The sequence shown here is derived from an EMBL/GenBank/DDBJ whole genome shotgun (WGS) entry which is preliminary data.</text>
</comment>
<dbReference type="InterPro" id="IPR010730">
    <property type="entry name" value="HET"/>
</dbReference>
<evidence type="ECO:0000313" key="2">
    <source>
        <dbReference type="EMBL" id="KAF2838609.1"/>
    </source>
</evidence>
<gene>
    <name evidence="2" type="ORF">M501DRAFT_918031</name>
</gene>
<dbReference type="AlphaFoldDB" id="A0A9P4SA03"/>
<dbReference type="PANTHER" id="PTHR24148">
    <property type="entry name" value="ANKYRIN REPEAT DOMAIN-CONTAINING PROTEIN 39 HOMOLOG-RELATED"/>
    <property type="match status" value="1"/>
</dbReference>
<evidence type="ECO:0000313" key="3">
    <source>
        <dbReference type="Proteomes" id="UP000799429"/>
    </source>
</evidence>
<evidence type="ECO:0000259" key="1">
    <source>
        <dbReference type="Pfam" id="PF06985"/>
    </source>
</evidence>
<protein>
    <recommendedName>
        <fullName evidence="1">Heterokaryon incompatibility domain-containing protein</fullName>
    </recommendedName>
</protein>